<comment type="caution">
    <text evidence="1">The sequence shown here is derived from an EMBL/GenBank/DDBJ whole genome shotgun (WGS) entry which is preliminary data.</text>
</comment>
<protein>
    <submittedName>
        <fullName evidence="1">Uncharacterized protein</fullName>
    </submittedName>
</protein>
<accession>A0A1X2HDH0</accession>
<gene>
    <name evidence="1" type="ORF">BCR43DRAFT_290046</name>
</gene>
<sequence>MPQTAAVVESRICISQLDGFVHVLATFRVDTSKAGLSSCKCKCQYLLNDLMKPCFSFAAKRGYSAAQAVLSTYTIRSRCPGRRACPSTHQASPGCAMDESAGDLLPYAPCRGAQRCVHRHPARGPTRTVHTGGDCSRLTVQYGDGLPPCPD</sequence>
<dbReference type="EMBL" id="MCGN01000005">
    <property type="protein sequence ID" value="ORY96837.1"/>
    <property type="molecule type" value="Genomic_DNA"/>
</dbReference>
<keyword evidence="2" id="KW-1185">Reference proteome</keyword>
<proteinExistence type="predicted"/>
<dbReference type="InParanoid" id="A0A1X2HDH0"/>
<organism evidence="1 2">
    <name type="scientific">Syncephalastrum racemosum</name>
    <name type="common">Filamentous fungus</name>
    <dbReference type="NCBI Taxonomy" id="13706"/>
    <lineage>
        <taxon>Eukaryota</taxon>
        <taxon>Fungi</taxon>
        <taxon>Fungi incertae sedis</taxon>
        <taxon>Mucoromycota</taxon>
        <taxon>Mucoromycotina</taxon>
        <taxon>Mucoromycetes</taxon>
        <taxon>Mucorales</taxon>
        <taxon>Syncephalastraceae</taxon>
        <taxon>Syncephalastrum</taxon>
    </lineage>
</organism>
<dbReference type="AlphaFoldDB" id="A0A1X2HDH0"/>
<reference evidence="1 2" key="1">
    <citation type="submission" date="2016-07" db="EMBL/GenBank/DDBJ databases">
        <title>Pervasive Adenine N6-methylation of Active Genes in Fungi.</title>
        <authorList>
            <consortium name="DOE Joint Genome Institute"/>
            <person name="Mondo S.J."/>
            <person name="Dannebaum R.O."/>
            <person name="Kuo R.C."/>
            <person name="Labutti K."/>
            <person name="Haridas S."/>
            <person name="Kuo A."/>
            <person name="Salamov A."/>
            <person name="Ahrendt S.R."/>
            <person name="Lipzen A."/>
            <person name="Sullivan W."/>
            <person name="Andreopoulos W.B."/>
            <person name="Clum A."/>
            <person name="Lindquist E."/>
            <person name="Daum C."/>
            <person name="Ramamoorthy G.K."/>
            <person name="Gryganskyi A."/>
            <person name="Culley D."/>
            <person name="Magnuson J.K."/>
            <person name="James T.Y."/>
            <person name="O'Malley M.A."/>
            <person name="Stajich J.E."/>
            <person name="Spatafora J.W."/>
            <person name="Visel A."/>
            <person name="Grigoriev I.V."/>
        </authorList>
    </citation>
    <scope>NUCLEOTIDE SEQUENCE [LARGE SCALE GENOMIC DNA]</scope>
    <source>
        <strain evidence="1 2">NRRL 2496</strain>
    </source>
</reference>
<evidence type="ECO:0000313" key="2">
    <source>
        <dbReference type="Proteomes" id="UP000242180"/>
    </source>
</evidence>
<dbReference type="Proteomes" id="UP000242180">
    <property type="component" value="Unassembled WGS sequence"/>
</dbReference>
<evidence type="ECO:0000313" key="1">
    <source>
        <dbReference type="EMBL" id="ORY96837.1"/>
    </source>
</evidence>
<name>A0A1X2HDH0_SYNRA</name>